<feature type="compositionally biased region" description="Basic residues" evidence="3">
    <location>
        <begin position="415"/>
        <end position="428"/>
    </location>
</feature>
<evidence type="ECO:0000256" key="3">
    <source>
        <dbReference type="SAM" id="MobiDB-lite"/>
    </source>
</evidence>
<comment type="caution">
    <text evidence="4">The sequence shown here is derived from an EMBL/GenBank/DDBJ whole genome shotgun (WGS) entry which is preliminary data.</text>
</comment>
<evidence type="ECO:0000256" key="1">
    <source>
        <dbReference type="ARBA" id="ARBA00022860"/>
    </source>
</evidence>
<feature type="compositionally biased region" description="Polar residues" evidence="3">
    <location>
        <begin position="202"/>
        <end position="214"/>
    </location>
</feature>
<dbReference type="AlphaFoldDB" id="A0A811S1T8"/>
<dbReference type="EMBL" id="CAJGYO010000018">
    <property type="protein sequence ID" value="CAD6336315.1"/>
    <property type="molecule type" value="Genomic_DNA"/>
</dbReference>
<evidence type="ECO:0000313" key="4">
    <source>
        <dbReference type="EMBL" id="CAD6336315.1"/>
    </source>
</evidence>
<sequence length="506" mass="55854">MGLTGGIVRRVFSRALARPPAAAVATVYVLFLLQTISSSDPPLSPTPADSLVRTDDACMSMVVAGEGSAADHRRRWSSLRLYLCGEEMNAAAEEEEDDDGETVSVKSFETCCVMPPDEGLRRPGGGSSFDEPRGQHRGRQPWGACRRSKQGPWWRAEPLQRRRAGQERRGSSNADPVCVRGFLARRQLQELRTRQEQEETDGSQQEPTRSPTWASVATSVLVQVGEPLSNLRLSEESASVQQQRSNQRSRPPPPPPAFRVKEEWDDSTVSSNVSRMRIQSRIEATTRRERALAYAFSQQLRSCGGGSSKKRTARAEQGEFNVGWSWLERWMATRQAEPAADDCMSRNADTASATAAGHRRVVVVRRRNNDLAVEEKESCGSNDVSVVSFDGSSSLGGAGGARSGLSCHKPPGGKSRLKGGRNLPRRKQAAASDHHRFQARSHKVSKKGTTEWSRRRTGPTRRRRLRLRRLPTSHGLLRRTDGHGALRPPALYIDLEGICNAATWSS</sequence>
<comment type="similarity">
    <text evidence="2">Belongs to the IQD family.</text>
</comment>
<evidence type="ECO:0000256" key="2">
    <source>
        <dbReference type="ARBA" id="ARBA00024341"/>
    </source>
</evidence>
<dbReference type="GO" id="GO:0005516">
    <property type="term" value="F:calmodulin binding"/>
    <property type="evidence" value="ECO:0007669"/>
    <property type="project" value="UniProtKB-KW"/>
</dbReference>
<evidence type="ECO:0000313" key="5">
    <source>
        <dbReference type="Proteomes" id="UP000604825"/>
    </source>
</evidence>
<organism evidence="4 5">
    <name type="scientific">Miscanthus lutarioriparius</name>
    <dbReference type="NCBI Taxonomy" id="422564"/>
    <lineage>
        <taxon>Eukaryota</taxon>
        <taxon>Viridiplantae</taxon>
        <taxon>Streptophyta</taxon>
        <taxon>Embryophyta</taxon>
        <taxon>Tracheophyta</taxon>
        <taxon>Spermatophyta</taxon>
        <taxon>Magnoliopsida</taxon>
        <taxon>Liliopsida</taxon>
        <taxon>Poales</taxon>
        <taxon>Poaceae</taxon>
        <taxon>PACMAD clade</taxon>
        <taxon>Panicoideae</taxon>
        <taxon>Andropogonodae</taxon>
        <taxon>Andropogoneae</taxon>
        <taxon>Saccharinae</taxon>
        <taxon>Miscanthus</taxon>
    </lineage>
</organism>
<reference evidence="4" key="1">
    <citation type="submission" date="2020-10" db="EMBL/GenBank/DDBJ databases">
        <authorList>
            <person name="Han B."/>
            <person name="Lu T."/>
            <person name="Zhao Q."/>
            <person name="Huang X."/>
            <person name="Zhao Y."/>
        </authorList>
    </citation>
    <scope>NUCLEOTIDE SEQUENCE</scope>
</reference>
<feature type="region of interest" description="Disordered" evidence="3">
    <location>
        <begin position="192"/>
        <end position="214"/>
    </location>
</feature>
<feature type="compositionally biased region" description="Basic residues" evidence="3">
    <location>
        <begin position="437"/>
        <end position="446"/>
    </location>
</feature>
<feature type="region of interest" description="Disordered" evidence="3">
    <location>
        <begin position="114"/>
        <end position="179"/>
    </location>
</feature>
<proteinExistence type="inferred from homology"/>
<feature type="compositionally biased region" description="Low complexity" evidence="3">
    <location>
        <begin position="237"/>
        <end position="249"/>
    </location>
</feature>
<keyword evidence="5" id="KW-1185">Reference proteome</keyword>
<dbReference type="PANTHER" id="PTHR32295:SF15">
    <property type="entry name" value="PROTEIN IQ-DOMAIN 33"/>
    <property type="match status" value="1"/>
</dbReference>
<name>A0A811S1T8_9POAL</name>
<accession>A0A811S1T8</accession>
<gene>
    <name evidence="4" type="ORF">NCGR_LOCUS60413</name>
</gene>
<feature type="region of interest" description="Disordered" evidence="3">
    <location>
        <begin position="233"/>
        <end position="265"/>
    </location>
</feature>
<protein>
    <submittedName>
        <fullName evidence="4">Uncharacterized protein</fullName>
    </submittedName>
</protein>
<feature type="region of interest" description="Disordered" evidence="3">
    <location>
        <begin position="398"/>
        <end position="463"/>
    </location>
</feature>
<feature type="compositionally biased region" description="Basic and acidic residues" evidence="3">
    <location>
        <begin position="158"/>
        <end position="170"/>
    </location>
</feature>
<dbReference type="PANTHER" id="PTHR32295">
    <property type="entry name" value="IQ-DOMAIN 5-RELATED"/>
    <property type="match status" value="1"/>
</dbReference>
<keyword evidence="1" id="KW-0112">Calmodulin-binding</keyword>
<dbReference type="Proteomes" id="UP000604825">
    <property type="component" value="Unassembled WGS sequence"/>
</dbReference>
<dbReference type="OrthoDB" id="779903at2759"/>